<name>A0A2P7NYG2_9PROT</name>
<evidence type="ECO:0000256" key="7">
    <source>
        <dbReference type="ARBA" id="ARBA00022741"/>
    </source>
</evidence>
<dbReference type="Pfam" id="PF01467">
    <property type="entry name" value="CTP_transf_like"/>
    <property type="match status" value="1"/>
</dbReference>
<dbReference type="PANTHER" id="PTHR39321:SF3">
    <property type="entry name" value="PHOSPHOPANTETHEINE ADENYLYLTRANSFERASE"/>
    <property type="match status" value="1"/>
</dbReference>
<keyword evidence="6 11" id="KW-0548">Nucleotidyltransferase</keyword>
<evidence type="ECO:0000256" key="1">
    <source>
        <dbReference type="ARBA" id="ARBA00002324"/>
    </source>
</evidence>
<evidence type="ECO:0000256" key="3">
    <source>
        <dbReference type="ARBA" id="ARBA00009014"/>
    </source>
</evidence>
<dbReference type="Gene3D" id="3.40.50.620">
    <property type="entry name" value="HUPs"/>
    <property type="match status" value="1"/>
</dbReference>
<dbReference type="PANTHER" id="PTHR39321">
    <property type="entry name" value="NICOTINATE-NUCLEOTIDE ADENYLYLTRANSFERASE-RELATED"/>
    <property type="match status" value="1"/>
</dbReference>
<evidence type="ECO:0000256" key="4">
    <source>
        <dbReference type="ARBA" id="ARBA00022642"/>
    </source>
</evidence>
<dbReference type="UniPathway" id="UPA00253">
    <property type="reaction ID" value="UER00332"/>
</dbReference>
<evidence type="ECO:0000256" key="11">
    <source>
        <dbReference type="HAMAP-Rule" id="MF_00244"/>
    </source>
</evidence>
<keyword evidence="5 11" id="KW-0808">Transferase</keyword>
<dbReference type="InterPro" id="IPR005248">
    <property type="entry name" value="NadD/NMNAT"/>
</dbReference>
<keyword evidence="4 11" id="KW-0662">Pyridine nucleotide biosynthesis</keyword>
<comment type="catalytic activity">
    <reaction evidence="10 11">
        <text>nicotinate beta-D-ribonucleotide + ATP + H(+) = deamido-NAD(+) + diphosphate</text>
        <dbReference type="Rhea" id="RHEA:22860"/>
        <dbReference type="ChEBI" id="CHEBI:15378"/>
        <dbReference type="ChEBI" id="CHEBI:30616"/>
        <dbReference type="ChEBI" id="CHEBI:33019"/>
        <dbReference type="ChEBI" id="CHEBI:57502"/>
        <dbReference type="ChEBI" id="CHEBI:58437"/>
        <dbReference type="EC" id="2.7.7.18"/>
    </reaction>
</comment>
<dbReference type="RefSeq" id="WP_106705748.1">
    <property type="nucleotide sequence ID" value="NZ_PXXU01000005.1"/>
</dbReference>
<evidence type="ECO:0000259" key="12">
    <source>
        <dbReference type="Pfam" id="PF01467"/>
    </source>
</evidence>
<evidence type="ECO:0000256" key="10">
    <source>
        <dbReference type="ARBA" id="ARBA00048721"/>
    </source>
</evidence>
<dbReference type="NCBIfam" id="TIGR00125">
    <property type="entry name" value="cyt_tran_rel"/>
    <property type="match status" value="1"/>
</dbReference>
<comment type="caution">
    <text evidence="13">The sequence shown here is derived from an EMBL/GenBank/DDBJ whole genome shotgun (WGS) entry which is preliminary data.</text>
</comment>
<accession>A0A2P7NYG2</accession>
<evidence type="ECO:0000313" key="13">
    <source>
        <dbReference type="EMBL" id="PSJ18501.1"/>
    </source>
</evidence>
<dbReference type="CDD" id="cd02165">
    <property type="entry name" value="NMNAT"/>
    <property type="match status" value="1"/>
</dbReference>
<protein>
    <recommendedName>
        <fullName evidence="11">Probable nicotinate-nucleotide adenylyltransferase</fullName>
        <ecNumber evidence="11">2.7.7.18</ecNumber>
    </recommendedName>
    <alternativeName>
        <fullName evidence="11">Deamido-NAD(+) diphosphorylase</fullName>
    </alternativeName>
    <alternativeName>
        <fullName evidence="11">Deamido-NAD(+) pyrophosphorylase</fullName>
    </alternativeName>
    <alternativeName>
        <fullName evidence="11">Nicotinate mononucleotide adenylyltransferase</fullName>
        <shortName evidence="11">NaMN adenylyltransferase</shortName>
    </alternativeName>
</protein>
<dbReference type="EMBL" id="PXXU01000005">
    <property type="protein sequence ID" value="PSJ18501.1"/>
    <property type="molecule type" value="Genomic_DNA"/>
</dbReference>
<dbReference type="InterPro" id="IPR014729">
    <property type="entry name" value="Rossmann-like_a/b/a_fold"/>
</dbReference>
<evidence type="ECO:0000256" key="8">
    <source>
        <dbReference type="ARBA" id="ARBA00022840"/>
    </source>
</evidence>
<dbReference type="AlphaFoldDB" id="A0A2P7NYG2"/>
<dbReference type="NCBIfam" id="TIGR00482">
    <property type="entry name" value="nicotinate (nicotinamide) nucleotide adenylyltransferase"/>
    <property type="match status" value="1"/>
</dbReference>
<dbReference type="NCBIfam" id="NF000840">
    <property type="entry name" value="PRK00071.1-3"/>
    <property type="match status" value="1"/>
</dbReference>
<dbReference type="GO" id="GO:0009435">
    <property type="term" value="P:NAD+ biosynthetic process"/>
    <property type="evidence" value="ECO:0007669"/>
    <property type="project" value="UniProtKB-UniRule"/>
</dbReference>
<comment type="function">
    <text evidence="1 11">Catalyzes the reversible adenylation of nicotinate mononucleotide (NaMN) to nicotinic acid adenine dinucleotide (NaAD).</text>
</comment>
<keyword evidence="9 11" id="KW-0520">NAD</keyword>
<dbReference type="HAMAP" id="MF_00244">
    <property type="entry name" value="NaMN_adenylyltr"/>
    <property type="match status" value="1"/>
</dbReference>
<keyword evidence="8 11" id="KW-0067">ATP-binding</keyword>
<reference evidence="13 14" key="1">
    <citation type="submission" date="2018-03" db="EMBL/GenBank/DDBJ databases">
        <title>Draft genome of Nitrosomonas supralitoralis APG5.</title>
        <authorList>
            <person name="Urakawa H."/>
            <person name="Lopez J.V."/>
        </authorList>
    </citation>
    <scope>NUCLEOTIDE SEQUENCE [LARGE SCALE GENOMIC DNA]</scope>
    <source>
        <strain evidence="13 14">APG5</strain>
    </source>
</reference>
<dbReference type="EC" id="2.7.7.18" evidence="11"/>
<keyword evidence="14" id="KW-1185">Reference proteome</keyword>
<dbReference type="NCBIfam" id="NF000839">
    <property type="entry name" value="PRK00071.1-1"/>
    <property type="match status" value="1"/>
</dbReference>
<keyword evidence="7 11" id="KW-0547">Nucleotide-binding</keyword>
<evidence type="ECO:0000256" key="2">
    <source>
        <dbReference type="ARBA" id="ARBA00005019"/>
    </source>
</evidence>
<comment type="pathway">
    <text evidence="2 11">Cofactor biosynthesis; NAD(+) biosynthesis; deamido-NAD(+) from nicotinate D-ribonucleotide: step 1/1.</text>
</comment>
<evidence type="ECO:0000313" key="14">
    <source>
        <dbReference type="Proteomes" id="UP000241912"/>
    </source>
</evidence>
<dbReference type="GO" id="GO:0004515">
    <property type="term" value="F:nicotinate-nucleotide adenylyltransferase activity"/>
    <property type="evidence" value="ECO:0007669"/>
    <property type="project" value="UniProtKB-UniRule"/>
</dbReference>
<sequence length="225" mass="25351">MEIIDKFPLIGIYGGTFDPIHYGHLRIAEELLDIAGLRRIFFVPSGAPRLRVAPAASRGHRSAMVRLAIQDNTKFSLDEREVNRPGVSTTIQSLREFRCELGDNATLCFILGIDAFVKINQWTEWQELFALCHIILVDRPGYVSINEHKALSKVVRKEFLSRSVAYSGDLGSQPNGFIYTAQTSLLEISASHIRSLIKNGKSIRYLLPENVVDYIKSNRLYTGNL</sequence>
<organism evidence="13 14">
    <name type="scientific">Nitrosomonas supralitoralis</name>
    <dbReference type="NCBI Taxonomy" id="2116706"/>
    <lineage>
        <taxon>Bacteria</taxon>
        <taxon>Pseudomonadati</taxon>
        <taxon>Pseudomonadota</taxon>
        <taxon>Betaproteobacteria</taxon>
        <taxon>Nitrosomonadales</taxon>
        <taxon>Nitrosomonadaceae</taxon>
        <taxon>Nitrosomonas</taxon>
    </lineage>
</organism>
<evidence type="ECO:0000256" key="9">
    <source>
        <dbReference type="ARBA" id="ARBA00023027"/>
    </source>
</evidence>
<feature type="domain" description="Cytidyltransferase-like" evidence="12">
    <location>
        <begin position="12"/>
        <end position="194"/>
    </location>
</feature>
<dbReference type="SUPFAM" id="SSF52374">
    <property type="entry name" value="Nucleotidylyl transferase"/>
    <property type="match status" value="1"/>
</dbReference>
<dbReference type="InterPro" id="IPR004821">
    <property type="entry name" value="Cyt_trans-like"/>
</dbReference>
<evidence type="ECO:0000256" key="6">
    <source>
        <dbReference type="ARBA" id="ARBA00022695"/>
    </source>
</evidence>
<comment type="similarity">
    <text evidence="3 11">Belongs to the NadD family.</text>
</comment>
<gene>
    <name evidence="11" type="primary">nadD</name>
    <name evidence="13" type="ORF">C7H79_02645</name>
</gene>
<evidence type="ECO:0000256" key="5">
    <source>
        <dbReference type="ARBA" id="ARBA00022679"/>
    </source>
</evidence>
<dbReference type="Proteomes" id="UP000241912">
    <property type="component" value="Unassembled WGS sequence"/>
</dbReference>
<proteinExistence type="inferred from homology"/>
<dbReference type="OrthoDB" id="5295945at2"/>
<dbReference type="GO" id="GO:0005524">
    <property type="term" value="F:ATP binding"/>
    <property type="evidence" value="ECO:0007669"/>
    <property type="project" value="UniProtKB-KW"/>
</dbReference>